<feature type="domain" description="J" evidence="8">
    <location>
        <begin position="222"/>
        <end position="288"/>
    </location>
</feature>
<dbReference type="FunFam" id="2.60.260.20:FF:000002">
    <property type="entry name" value="Dnaj homolog subfamily b member"/>
    <property type="match status" value="1"/>
</dbReference>
<evidence type="ECO:0000256" key="1">
    <source>
        <dbReference type="ARBA" id="ARBA00022723"/>
    </source>
</evidence>
<dbReference type="PROSITE" id="PS50157">
    <property type="entry name" value="ZINC_FINGER_C2H2_2"/>
    <property type="match status" value="5"/>
</dbReference>
<feature type="domain" description="C2H2-type" evidence="9">
    <location>
        <begin position="141"/>
        <end position="169"/>
    </location>
</feature>
<dbReference type="GO" id="GO:0051087">
    <property type="term" value="F:protein-folding chaperone binding"/>
    <property type="evidence" value="ECO:0007669"/>
    <property type="project" value="TreeGrafter"/>
</dbReference>
<name>A0A7J6QCC4_PEROL</name>
<feature type="domain" description="C2H2-type" evidence="9">
    <location>
        <begin position="81"/>
        <end position="108"/>
    </location>
</feature>
<dbReference type="EMBL" id="JABANM010030644">
    <property type="protein sequence ID" value="KAF4705892.1"/>
    <property type="molecule type" value="Genomic_DNA"/>
</dbReference>
<reference evidence="10 11" key="1">
    <citation type="submission" date="2020-04" db="EMBL/GenBank/DDBJ databases">
        <title>Perkinsus olseni comparative genomics.</title>
        <authorList>
            <person name="Bogema D.R."/>
        </authorList>
    </citation>
    <scope>NUCLEOTIDE SEQUENCE [LARGE SCALE GENOMIC DNA]</scope>
    <source>
        <strain evidence="10">ATCC PRA-205</strain>
    </source>
</reference>
<keyword evidence="4" id="KW-0862">Zinc</keyword>
<dbReference type="FunFam" id="3.30.160.60:FF:000688">
    <property type="entry name" value="zinc finger protein 197 isoform X1"/>
    <property type="match status" value="1"/>
</dbReference>
<dbReference type="InterPro" id="IPR036869">
    <property type="entry name" value="J_dom_sf"/>
</dbReference>
<dbReference type="InterPro" id="IPR001623">
    <property type="entry name" value="DnaJ_domain"/>
</dbReference>
<dbReference type="SMART" id="SM00355">
    <property type="entry name" value="ZnF_C2H2"/>
    <property type="match status" value="5"/>
</dbReference>
<dbReference type="PANTHER" id="PTHR24078:SF553">
    <property type="entry name" value="DNAJ HOMOLOG SUBFAMILY B MEMBER 5"/>
    <property type="match status" value="1"/>
</dbReference>
<keyword evidence="3 6" id="KW-0863">Zinc-finger</keyword>
<dbReference type="SUPFAM" id="SSF49493">
    <property type="entry name" value="HSP40/DnaJ peptide-binding domain"/>
    <property type="match status" value="2"/>
</dbReference>
<dbReference type="CDD" id="cd06257">
    <property type="entry name" value="DnaJ"/>
    <property type="match status" value="1"/>
</dbReference>
<keyword evidence="1" id="KW-0479">Metal-binding</keyword>
<keyword evidence="2" id="KW-0677">Repeat</keyword>
<dbReference type="Proteomes" id="UP000574390">
    <property type="component" value="Unassembled WGS sequence"/>
</dbReference>
<sequence length="662" mass="73323">MAAVDEDECSLGDSEGDDPPRPHKCPQCGSRFLKKAHLDRHVSSVHTDERPYQCPMCPKTFKRASHLKRHEENAHSIEKNEICEKCGKAFGGSEQLRRHLKRHRVKAAGASDTLSVASIMSRKAELVADRRVEEPSTEPDHRCGQCGKSFTRLRGLRLHMRSKHHRTRGGEVVTELPSFPCHLCGLDFSTGSNRNAHMRVKHPAIFLSFLLFGGRDARMGKDYYRILGVDRNAGPQEIKKAYRKQALRWHPDKNPDNRETAERKFRDIAEAFDVLSDTQKKQISDQFGEEGLKDGGPGCGFGPGMFGGRGGGCHYSFSRDPNDIFAQMFGGGFGDGMFMNGGMDDFGDSFFGGMNRRNGFGRCASTRAPSPEPKQSRIAEFDLKCSLEELYGGKTKRVKIKRSSCTVQRPSETTLEIEVKPGWKAGTKITFGGEGDELGCTGRCQDVAFVVREKAHPLFERSGSDLIYKRKLTLKEALTGFEMDVPTLAGATRRLNVDHMVKPGSREILYGAGMPISKEPGKFGNLIVTFDVEFPDNLSRAQMEALKCLLSGPKIAGSTVEHTARVEEEREAVEELIPPWPARECSMGVVGLENSTDLSAEKKERVKSPSPPQNGNRSIRRVPSTMDADLPLGLLEAYEKPSSFSHSLAGTLQEPACMNVDK</sequence>
<evidence type="ECO:0000259" key="9">
    <source>
        <dbReference type="PROSITE" id="PS50157"/>
    </source>
</evidence>
<evidence type="ECO:0000256" key="3">
    <source>
        <dbReference type="ARBA" id="ARBA00022771"/>
    </source>
</evidence>
<gene>
    <name evidence="10" type="ORF">FOZ62_031005</name>
</gene>
<dbReference type="GO" id="GO:0006457">
    <property type="term" value="P:protein folding"/>
    <property type="evidence" value="ECO:0007669"/>
    <property type="project" value="InterPro"/>
</dbReference>
<evidence type="ECO:0000313" key="11">
    <source>
        <dbReference type="Proteomes" id="UP000574390"/>
    </source>
</evidence>
<dbReference type="FunFam" id="2.60.260.20:FF:000013">
    <property type="entry name" value="DnaJ subfamily B member 11"/>
    <property type="match status" value="1"/>
</dbReference>
<protein>
    <submittedName>
        <fullName evidence="10">Uncharacterized protein</fullName>
    </submittedName>
</protein>
<dbReference type="Gene3D" id="1.10.287.110">
    <property type="entry name" value="DnaJ domain"/>
    <property type="match status" value="1"/>
</dbReference>
<accession>A0A7J6QCC4</accession>
<dbReference type="AlphaFoldDB" id="A0A7J6QCC4"/>
<dbReference type="Pfam" id="PF00096">
    <property type="entry name" value="zf-C2H2"/>
    <property type="match status" value="4"/>
</dbReference>
<keyword evidence="5" id="KW-0143">Chaperone</keyword>
<evidence type="ECO:0000256" key="4">
    <source>
        <dbReference type="ARBA" id="ARBA00022833"/>
    </source>
</evidence>
<dbReference type="PRINTS" id="PR00625">
    <property type="entry name" value="JDOMAIN"/>
</dbReference>
<dbReference type="InterPro" id="IPR002939">
    <property type="entry name" value="DnaJ_C"/>
</dbReference>
<dbReference type="GO" id="GO:0008270">
    <property type="term" value="F:zinc ion binding"/>
    <property type="evidence" value="ECO:0007669"/>
    <property type="project" value="UniProtKB-KW"/>
</dbReference>
<dbReference type="GO" id="GO:0005829">
    <property type="term" value="C:cytosol"/>
    <property type="evidence" value="ECO:0007669"/>
    <property type="project" value="TreeGrafter"/>
</dbReference>
<dbReference type="Pfam" id="PF00226">
    <property type="entry name" value="DnaJ"/>
    <property type="match status" value="1"/>
</dbReference>
<dbReference type="GO" id="GO:0051082">
    <property type="term" value="F:unfolded protein binding"/>
    <property type="evidence" value="ECO:0007669"/>
    <property type="project" value="InterPro"/>
</dbReference>
<evidence type="ECO:0000313" key="10">
    <source>
        <dbReference type="EMBL" id="KAF4705892.1"/>
    </source>
</evidence>
<feature type="region of interest" description="Disordered" evidence="7">
    <location>
        <begin position="1"/>
        <end position="26"/>
    </location>
</feature>
<dbReference type="SUPFAM" id="SSF46565">
    <property type="entry name" value="Chaperone J-domain"/>
    <property type="match status" value="1"/>
</dbReference>
<comment type="caution">
    <text evidence="10">The sequence shown here is derived from an EMBL/GenBank/DDBJ whole genome shotgun (WGS) entry which is preliminary data.</text>
</comment>
<feature type="domain" description="C2H2-type" evidence="9">
    <location>
        <begin position="52"/>
        <end position="80"/>
    </location>
</feature>
<dbReference type="PROSITE" id="PS50076">
    <property type="entry name" value="DNAJ_2"/>
    <property type="match status" value="1"/>
</dbReference>
<dbReference type="PANTHER" id="PTHR24078">
    <property type="entry name" value="DNAJ HOMOLOG SUBFAMILY C MEMBER"/>
    <property type="match status" value="1"/>
</dbReference>
<evidence type="ECO:0000256" key="7">
    <source>
        <dbReference type="SAM" id="MobiDB-lite"/>
    </source>
</evidence>
<proteinExistence type="predicted"/>
<organism evidence="10 11">
    <name type="scientific">Perkinsus olseni</name>
    <name type="common">Perkinsus atlanticus</name>
    <dbReference type="NCBI Taxonomy" id="32597"/>
    <lineage>
        <taxon>Eukaryota</taxon>
        <taxon>Sar</taxon>
        <taxon>Alveolata</taxon>
        <taxon>Perkinsozoa</taxon>
        <taxon>Perkinsea</taxon>
        <taxon>Perkinsida</taxon>
        <taxon>Perkinsidae</taxon>
        <taxon>Perkinsus</taxon>
    </lineage>
</organism>
<dbReference type="PROSITE" id="PS00028">
    <property type="entry name" value="ZINC_FINGER_C2H2_1"/>
    <property type="match status" value="5"/>
</dbReference>
<evidence type="ECO:0000256" key="6">
    <source>
        <dbReference type="PROSITE-ProRule" id="PRU00042"/>
    </source>
</evidence>
<feature type="region of interest" description="Disordered" evidence="7">
    <location>
        <begin position="596"/>
        <end position="625"/>
    </location>
</feature>
<dbReference type="InterPro" id="IPR013087">
    <property type="entry name" value="Znf_C2H2_type"/>
</dbReference>
<dbReference type="InterPro" id="IPR051339">
    <property type="entry name" value="DnaJ_subfamily_B"/>
</dbReference>
<evidence type="ECO:0000256" key="5">
    <source>
        <dbReference type="ARBA" id="ARBA00023186"/>
    </source>
</evidence>
<dbReference type="Gene3D" id="2.60.260.20">
    <property type="entry name" value="Urease metallochaperone UreE, N-terminal domain"/>
    <property type="match status" value="2"/>
</dbReference>
<feature type="domain" description="C2H2-type" evidence="9">
    <location>
        <begin position="23"/>
        <end position="51"/>
    </location>
</feature>
<dbReference type="SUPFAM" id="SSF57667">
    <property type="entry name" value="beta-beta-alpha zinc fingers"/>
    <property type="match status" value="3"/>
</dbReference>
<dbReference type="FunFam" id="3.30.160.60:FF:000100">
    <property type="entry name" value="Zinc finger 45-like"/>
    <property type="match status" value="2"/>
</dbReference>
<dbReference type="InterPro" id="IPR008971">
    <property type="entry name" value="HSP40/DnaJ_pept-bd"/>
</dbReference>
<evidence type="ECO:0000259" key="8">
    <source>
        <dbReference type="PROSITE" id="PS50076"/>
    </source>
</evidence>
<dbReference type="InterPro" id="IPR036236">
    <property type="entry name" value="Znf_C2H2_sf"/>
</dbReference>
<feature type="domain" description="C2H2-type" evidence="9">
    <location>
        <begin position="179"/>
        <end position="202"/>
    </location>
</feature>
<dbReference type="Pfam" id="PF01556">
    <property type="entry name" value="DnaJ_C"/>
    <property type="match status" value="1"/>
</dbReference>
<dbReference type="SMART" id="SM00271">
    <property type="entry name" value="DnaJ"/>
    <property type="match status" value="1"/>
</dbReference>
<dbReference type="Gene3D" id="3.30.160.60">
    <property type="entry name" value="Classic Zinc Finger"/>
    <property type="match status" value="3"/>
</dbReference>
<feature type="compositionally biased region" description="Acidic residues" evidence="7">
    <location>
        <begin position="1"/>
        <end position="17"/>
    </location>
</feature>
<evidence type="ECO:0000256" key="2">
    <source>
        <dbReference type="ARBA" id="ARBA00022737"/>
    </source>
</evidence>
<dbReference type="CDD" id="cd10747">
    <property type="entry name" value="DnaJ_C"/>
    <property type="match status" value="1"/>
</dbReference>